<dbReference type="PANTHER" id="PTHR24111:SF0">
    <property type="entry name" value="LEUCINE-RICH REPEAT-CONTAINING PROTEIN"/>
    <property type="match status" value="1"/>
</dbReference>
<feature type="compositionally biased region" description="Basic and acidic residues" evidence="2">
    <location>
        <begin position="215"/>
        <end position="234"/>
    </location>
</feature>
<evidence type="ECO:0000256" key="2">
    <source>
        <dbReference type="SAM" id="MobiDB-lite"/>
    </source>
</evidence>
<protein>
    <submittedName>
        <fullName evidence="3">Uncharacterized protein</fullName>
    </submittedName>
</protein>
<dbReference type="EMBL" id="GDHC01021120">
    <property type="protein sequence ID" value="JAP97508.1"/>
    <property type="molecule type" value="Transcribed_RNA"/>
</dbReference>
<dbReference type="InterPro" id="IPR032675">
    <property type="entry name" value="LRR_dom_sf"/>
</dbReference>
<feature type="non-terminal residue" evidence="3">
    <location>
        <position position="476"/>
    </location>
</feature>
<name>A0A146KN48_LYGHE</name>
<feature type="non-terminal residue" evidence="3">
    <location>
        <position position="1"/>
    </location>
</feature>
<organism evidence="3">
    <name type="scientific">Lygus hesperus</name>
    <name type="common">Western plant bug</name>
    <dbReference type="NCBI Taxonomy" id="30085"/>
    <lineage>
        <taxon>Eukaryota</taxon>
        <taxon>Metazoa</taxon>
        <taxon>Ecdysozoa</taxon>
        <taxon>Arthropoda</taxon>
        <taxon>Hexapoda</taxon>
        <taxon>Insecta</taxon>
        <taxon>Pterygota</taxon>
        <taxon>Neoptera</taxon>
        <taxon>Paraneoptera</taxon>
        <taxon>Hemiptera</taxon>
        <taxon>Heteroptera</taxon>
        <taxon>Panheteroptera</taxon>
        <taxon>Cimicomorpha</taxon>
        <taxon>Miridae</taxon>
        <taxon>Mirini</taxon>
        <taxon>Lygus</taxon>
    </lineage>
</organism>
<sequence length="476" mass="54499">FTSSCIQSEMMYEQIMQLMSASSVMTTEDSQRMIPEDSQQGELVDPYIASSVSNLSDLRKNIYYHRYHHRLSKQSDYQLGMDWRCNFAGEFESPETSVSGLNANWYKEEQLPSKCQIDPDHPSIPTETFSIEGWDLIEGDEEYLPRQFLPQGLDWDYRFEEMDYGTDVILVSESELSAYDDIAGVPSAFSKGTPSKLMTPFPPTSPSRSTLPTGREARPKTIDDVKTKISSDKREGEKKKKVIVETTKIDVEADSFLLAMDGIRDRAKSMTPKQMQILNARRQMNDEMRKKASNKQSTVSWDASDSEAHDLMRRATLQGFSLAWNRRSSEHQEGKLKELRRVTRELGTLDLRRHIVLSEKDMIGFCYANHNDTSSLVLQGREVFTKCGRRVEDFDLPYIFTFLVAHPEIVFLDLSYNRITNTGAWYIMDFLSWNTTILGLNLMNNDINALDSHMIDALCENTTLKSLRLNGNPLGK</sequence>
<evidence type="ECO:0000313" key="3">
    <source>
        <dbReference type="EMBL" id="JAP97508.1"/>
    </source>
</evidence>
<dbReference type="PANTHER" id="PTHR24111">
    <property type="entry name" value="LEUCINE-RICH REPEAT-CONTAINING PROTEIN 34"/>
    <property type="match status" value="1"/>
</dbReference>
<accession>A0A146KN48</accession>
<feature type="region of interest" description="Disordered" evidence="2">
    <location>
        <begin position="191"/>
        <end position="234"/>
    </location>
</feature>
<dbReference type="InterPro" id="IPR001611">
    <property type="entry name" value="Leu-rich_rpt"/>
</dbReference>
<dbReference type="InterPro" id="IPR052201">
    <property type="entry name" value="LRR-containing_regulator"/>
</dbReference>
<reference evidence="3" key="1">
    <citation type="journal article" date="2016" name="Gigascience">
        <title>De novo construction of an expanded transcriptome assembly for the western tarnished plant bug, Lygus hesperus.</title>
        <authorList>
            <person name="Tassone E.E."/>
            <person name="Geib S.M."/>
            <person name="Hall B."/>
            <person name="Fabrick J.A."/>
            <person name="Brent C.S."/>
            <person name="Hull J.J."/>
        </authorList>
    </citation>
    <scope>NUCLEOTIDE SEQUENCE</scope>
</reference>
<dbReference type="SUPFAM" id="SSF52047">
    <property type="entry name" value="RNI-like"/>
    <property type="match status" value="1"/>
</dbReference>
<evidence type="ECO:0000256" key="1">
    <source>
        <dbReference type="ARBA" id="ARBA00022737"/>
    </source>
</evidence>
<dbReference type="Pfam" id="PF13516">
    <property type="entry name" value="LRR_6"/>
    <property type="match status" value="2"/>
</dbReference>
<dbReference type="Gene3D" id="3.80.10.10">
    <property type="entry name" value="Ribonuclease Inhibitor"/>
    <property type="match status" value="1"/>
</dbReference>
<dbReference type="AlphaFoldDB" id="A0A146KN48"/>
<proteinExistence type="predicted"/>
<keyword evidence="1" id="KW-0677">Repeat</keyword>
<gene>
    <name evidence="3" type="ORF">g.63927</name>
</gene>